<keyword evidence="6 9" id="KW-0472">Membrane</keyword>
<comment type="caution">
    <text evidence="10">The sequence shown here is derived from an EMBL/GenBank/DDBJ whole genome shotgun (WGS) entry which is preliminary data.</text>
</comment>
<evidence type="ECO:0000256" key="8">
    <source>
        <dbReference type="PIRSR" id="PIRSR608901-2"/>
    </source>
</evidence>
<keyword evidence="8" id="KW-0862">Zinc</keyword>
<keyword evidence="7" id="KW-0479">Metal-binding</keyword>
<feature type="binding site" evidence="7">
    <location>
        <position position="36"/>
    </location>
    <ligand>
        <name>Ca(2+)</name>
        <dbReference type="ChEBI" id="CHEBI:29108"/>
    </ligand>
</feature>
<feature type="transmembrane region" description="Helical" evidence="9">
    <location>
        <begin position="154"/>
        <end position="173"/>
    </location>
</feature>
<dbReference type="PANTHER" id="PTHR46187">
    <property type="entry name" value="ALKALINE CERAMIDASE 3"/>
    <property type="match status" value="1"/>
</dbReference>
<sequence>MLPRDPFYRRAIETLSFHPDPYWGQPSSSVDWCEKNYEHTRYVAEFFNTLSSLPMLVVSIWGLWLCVRYRLELRFYLCWAGIGVVGIGSVAFHGTLHPAGQATDELGMICASLAFLYVVLEIGHLEARRPWLPAVECSYALGFAIAYFTSPFFFPVFIAMYAATVLLIIQQAYRVYQLYASDENASAAWQRCLFWMAAIGYPAGFLFLWVPENALCPSYPWLFQRLHLHALFHLVTTMSPYCYVVFMTYHRCTVLKRDAEHRIGLGLAYVHVKASA</sequence>
<evidence type="ECO:0000256" key="1">
    <source>
        <dbReference type="ARBA" id="ARBA00004141"/>
    </source>
</evidence>
<dbReference type="Pfam" id="PF05875">
    <property type="entry name" value="Ceramidase"/>
    <property type="match status" value="1"/>
</dbReference>
<feature type="transmembrane region" description="Helical" evidence="9">
    <location>
        <begin position="46"/>
        <end position="66"/>
    </location>
</feature>
<feature type="binding site" evidence="7">
    <location>
        <position position="45"/>
    </location>
    <ligand>
        <name>Ca(2+)</name>
        <dbReference type="ChEBI" id="CHEBI:29108"/>
    </ligand>
</feature>
<dbReference type="PANTHER" id="PTHR46187:SF3">
    <property type="entry name" value="ALKALINE CERAMIDASE 3"/>
    <property type="match status" value="1"/>
</dbReference>
<evidence type="ECO:0000256" key="5">
    <source>
        <dbReference type="ARBA" id="ARBA00022989"/>
    </source>
</evidence>
<evidence type="ECO:0000256" key="7">
    <source>
        <dbReference type="PIRSR" id="PIRSR608901-1"/>
    </source>
</evidence>
<keyword evidence="5 9" id="KW-1133">Transmembrane helix</keyword>
<evidence type="ECO:0000313" key="10">
    <source>
        <dbReference type="EMBL" id="CAJ1396033.1"/>
    </source>
</evidence>
<dbReference type="GO" id="GO:0046513">
    <property type="term" value="P:ceramide biosynthetic process"/>
    <property type="evidence" value="ECO:0007669"/>
    <property type="project" value="TreeGrafter"/>
</dbReference>
<proteinExistence type="inferred from homology"/>
<accession>A0AA36IXZ4</accession>
<dbReference type="GO" id="GO:0046514">
    <property type="term" value="P:ceramide catabolic process"/>
    <property type="evidence" value="ECO:0007669"/>
    <property type="project" value="TreeGrafter"/>
</dbReference>
<comment type="similarity">
    <text evidence="2">Belongs to the alkaline ceramidase family.</text>
</comment>
<evidence type="ECO:0000256" key="3">
    <source>
        <dbReference type="ARBA" id="ARBA00022692"/>
    </source>
</evidence>
<comment type="subcellular location">
    <subcellularLocation>
        <location evidence="1">Membrane</location>
        <topology evidence="1">Multi-pass membrane protein</topology>
    </subcellularLocation>
</comment>
<comment type="cofactor">
    <cofactor evidence="8">
        <name>Zn(2+)</name>
        <dbReference type="ChEBI" id="CHEBI:29105"/>
    </cofactor>
</comment>
<keyword evidence="3 9" id="KW-0812">Transmembrane</keyword>
<feature type="transmembrane region" description="Helical" evidence="9">
    <location>
        <begin position="73"/>
        <end position="94"/>
    </location>
</feature>
<keyword evidence="11" id="KW-1185">Reference proteome</keyword>
<organism evidence="10 11">
    <name type="scientific">Effrenium voratum</name>
    <dbReference type="NCBI Taxonomy" id="2562239"/>
    <lineage>
        <taxon>Eukaryota</taxon>
        <taxon>Sar</taxon>
        <taxon>Alveolata</taxon>
        <taxon>Dinophyceae</taxon>
        <taxon>Suessiales</taxon>
        <taxon>Symbiodiniaceae</taxon>
        <taxon>Effrenium</taxon>
    </lineage>
</organism>
<dbReference type="Proteomes" id="UP001178507">
    <property type="component" value="Unassembled WGS sequence"/>
</dbReference>
<protein>
    <recommendedName>
        <fullName evidence="12">Alkaline phytoceramidase</fullName>
    </recommendedName>
</protein>
<keyword evidence="7" id="KW-0106">Calcium</keyword>
<feature type="transmembrane region" description="Helical" evidence="9">
    <location>
        <begin position="193"/>
        <end position="210"/>
    </location>
</feature>
<evidence type="ECO:0000256" key="2">
    <source>
        <dbReference type="ARBA" id="ARBA00009780"/>
    </source>
</evidence>
<feature type="transmembrane region" description="Helical" evidence="9">
    <location>
        <begin position="230"/>
        <end position="249"/>
    </location>
</feature>
<evidence type="ECO:0000256" key="6">
    <source>
        <dbReference type="ARBA" id="ARBA00023136"/>
    </source>
</evidence>
<feature type="binding site" evidence="7">
    <location>
        <position position="32"/>
    </location>
    <ligand>
        <name>Ca(2+)</name>
        <dbReference type="ChEBI" id="CHEBI:29108"/>
    </ligand>
</feature>
<dbReference type="AlphaFoldDB" id="A0AA36IXZ4"/>
<dbReference type="GO" id="GO:0005789">
    <property type="term" value="C:endoplasmic reticulum membrane"/>
    <property type="evidence" value="ECO:0007669"/>
    <property type="project" value="TreeGrafter"/>
</dbReference>
<keyword evidence="4" id="KW-0378">Hydrolase</keyword>
<feature type="transmembrane region" description="Helical" evidence="9">
    <location>
        <begin position="106"/>
        <end position="123"/>
    </location>
</feature>
<evidence type="ECO:0000256" key="9">
    <source>
        <dbReference type="SAM" id="Phobius"/>
    </source>
</evidence>
<dbReference type="EMBL" id="CAUJNA010003216">
    <property type="protein sequence ID" value="CAJ1396033.1"/>
    <property type="molecule type" value="Genomic_DNA"/>
</dbReference>
<evidence type="ECO:0008006" key="12">
    <source>
        <dbReference type="Google" id="ProtNLM"/>
    </source>
</evidence>
<feature type="binding site" evidence="7">
    <location>
        <position position="34"/>
    </location>
    <ligand>
        <name>Ca(2+)</name>
        <dbReference type="ChEBI" id="CHEBI:29108"/>
    </ligand>
</feature>
<evidence type="ECO:0000313" key="11">
    <source>
        <dbReference type="Proteomes" id="UP001178507"/>
    </source>
</evidence>
<gene>
    <name evidence="10" type="ORF">EVOR1521_LOCUS20321</name>
</gene>
<name>A0AA36IXZ4_9DINO</name>
<evidence type="ECO:0000256" key="4">
    <source>
        <dbReference type="ARBA" id="ARBA00022801"/>
    </source>
</evidence>
<feature type="binding site" evidence="8">
    <location>
        <position position="93"/>
    </location>
    <ligand>
        <name>Zn(2+)</name>
        <dbReference type="ChEBI" id="CHEBI:29105"/>
        <note>catalytic</note>
    </ligand>
</feature>
<dbReference type="GO" id="GO:0016811">
    <property type="term" value="F:hydrolase activity, acting on carbon-nitrogen (but not peptide) bonds, in linear amides"/>
    <property type="evidence" value="ECO:0007669"/>
    <property type="project" value="InterPro"/>
</dbReference>
<feature type="binding site" evidence="8">
    <location>
        <position position="233"/>
    </location>
    <ligand>
        <name>Zn(2+)</name>
        <dbReference type="ChEBI" id="CHEBI:29105"/>
        <note>catalytic</note>
    </ligand>
</feature>
<reference evidence="10" key="1">
    <citation type="submission" date="2023-08" db="EMBL/GenBank/DDBJ databases">
        <authorList>
            <person name="Chen Y."/>
            <person name="Shah S."/>
            <person name="Dougan E. K."/>
            <person name="Thang M."/>
            <person name="Chan C."/>
        </authorList>
    </citation>
    <scope>NUCLEOTIDE SEQUENCE</scope>
</reference>
<feature type="binding site" evidence="7">
    <location>
        <position position="31"/>
    </location>
    <ligand>
        <name>Ca(2+)</name>
        <dbReference type="ChEBI" id="CHEBI:29108"/>
    </ligand>
</feature>
<dbReference type="GO" id="GO:0046872">
    <property type="term" value="F:metal ion binding"/>
    <property type="evidence" value="ECO:0007669"/>
    <property type="project" value="UniProtKB-KW"/>
</dbReference>
<feature type="binding site" evidence="8">
    <location>
        <position position="229"/>
    </location>
    <ligand>
        <name>Zn(2+)</name>
        <dbReference type="ChEBI" id="CHEBI:29105"/>
        <note>catalytic</note>
    </ligand>
</feature>
<dbReference type="InterPro" id="IPR008901">
    <property type="entry name" value="ACER"/>
</dbReference>